<organism evidence="7 8">
    <name type="scientific">Crepidotus variabilis</name>
    <dbReference type="NCBI Taxonomy" id="179855"/>
    <lineage>
        <taxon>Eukaryota</taxon>
        <taxon>Fungi</taxon>
        <taxon>Dikarya</taxon>
        <taxon>Basidiomycota</taxon>
        <taxon>Agaricomycotina</taxon>
        <taxon>Agaricomycetes</taxon>
        <taxon>Agaricomycetidae</taxon>
        <taxon>Agaricales</taxon>
        <taxon>Agaricineae</taxon>
        <taxon>Crepidotaceae</taxon>
        <taxon>Crepidotus</taxon>
    </lineage>
</organism>
<dbReference type="Proteomes" id="UP000807306">
    <property type="component" value="Unassembled WGS sequence"/>
</dbReference>
<dbReference type="Pfam" id="PF01494">
    <property type="entry name" value="FAD_binding_3"/>
    <property type="match status" value="1"/>
</dbReference>
<dbReference type="SUPFAM" id="SSF51905">
    <property type="entry name" value="FAD/NAD(P)-binding domain"/>
    <property type="match status" value="1"/>
</dbReference>
<feature type="domain" description="FAD-binding" evidence="6">
    <location>
        <begin position="10"/>
        <end position="372"/>
    </location>
</feature>
<dbReference type="PRINTS" id="PR00420">
    <property type="entry name" value="RNGMNOXGNASE"/>
</dbReference>
<evidence type="ECO:0000313" key="8">
    <source>
        <dbReference type="Proteomes" id="UP000807306"/>
    </source>
</evidence>
<dbReference type="InterPro" id="IPR002938">
    <property type="entry name" value="FAD-bd"/>
</dbReference>
<evidence type="ECO:0000256" key="1">
    <source>
        <dbReference type="ARBA" id="ARBA00007992"/>
    </source>
</evidence>
<dbReference type="PANTHER" id="PTHR13789:SF309">
    <property type="entry name" value="PUTATIVE (AFU_ORTHOLOGUE AFUA_6G14510)-RELATED"/>
    <property type="match status" value="1"/>
</dbReference>
<proteinExistence type="inferred from homology"/>
<dbReference type="InterPro" id="IPR050493">
    <property type="entry name" value="FAD-dep_Monooxygenase_BioMet"/>
</dbReference>
<gene>
    <name evidence="7" type="ORF">CPB83DRAFT_857219</name>
</gene>
<dbReference type="EMBL" id="MU157866">
    <property type="protein sequence ID" value="KAF9526926.1"/>
    <property type="molecule type" value="Genomic_DNA"/>
</dbReference>
<reference evidence="7" key="1">
    <citation type="submission" date="2020-11" db="EMBL/GenBank/DDBJ databases">
        <authorList>
            <consortium name="DOE Joint Genome Institute"/>
            <person name="Ahrendt S."/>
            <person name="Riley R."/>
            <person name="Andreopoulos W."/>
            <person name="Labutti K."/>
            <person name="Pangilinan J."/>
            <person name="Ruiz-Duenas F.J."/>
            <person name="Barrasa J.M."/>
            <person name="Sanchez-Garcia M."/>
            <person name="Camarero S."/>
            <person name="Miyauchi S."/>
            <person name="Serrano A."/>
            <person name="Linde D."/>
            <person name="Babiker R."/>
            <person name="Drula E."/>
            <person name="Ayuso-Fernandez I."/>
            <person name="Pacheco R."/>
            <person name="Padilla G."/>
            <person name="Ferreira P."/>
            <person name="Barriuso J."/>
            <person name="Kellner H."/>
            <person name="Castanera R."/>
            <person name="Alfaro M."/>
            <person name="Ramirez L."/>
            <person name="Pisabarro A.G."/>
            <person name="Kuo A."/>
            <person name="Tritt A."/>
            <person name="Lipzen A."/>
            <person name="He G."/>
            <person name="Yan M."/>
            <person name="Ng V."/>
            <person name="Cullen D."/>
            <person name="Martin F."/>
            <person name="Rosso M.-N."/>
            <person name="Henrissat B."/>
            <person name="Hibbett D."/>
            <person name="Martinez A.T."/>
            <person name="Grigoriev I.V."/>
        </authorList>
    </citation>
    <scope>NUCLEOTIDE SEQUENCE</scope>
    <source>
        <strain evidence="7">CBS 506.95</strain>
    </source>
</reference>
<dbReference type="InterPro" id="IPR036188">
    <property type="entry name" value="FAD/NAD-bd_sf"/>
</dbReference>
<accession>A0A9P6ED50</accession>
<dbReference type="AlphaFoldDB" id="A0A9P6ED50"/>
<protein>
    <recommendedName>
        <fullName evidence="6">FAD-binding domain-containing protein</fullName>
    </recommendedName>
</protein>
<keyword evidence="3" id="KW-0274">FAD</keyword>
<evidence type="ECO:0000256" key="5">
    <source>
        <dbReference type="ARBA" id="ARBA00023033"/>
    </source>
</evidence>
<evidence type="ECO:0000256" key="2">
    <source>
        <dbReference type="ARBA" id="ARBA00022630"/>
    </source>
</evidence>
<name>A0A9P6ED50_9AGAR</name>
<keyword evidence="5" id="KW-0503">Monooxygenase</keyword>
<dbReference type="GO" id="GO:0004497">
    <property type="term" value="F:monooxygenase activity"/>
    <property type="evidence" value="ECO:0007669"/>
    <property type="project" value="UniProtKB-KW"/>
</dbReference>
<dbReference type="GO" id="GO:0071949">
    <property type="term" value="F:FAD binding"/>
    <property type="evidence" value="ECO:0007669"/>
    <property type="project" value="InterPro"/>
</dbReference>
<keyword evidence="4" id="KW-0560">Oxidoreductase</keyword>
<keyword evidence="8" id="KW-1185">Reference proteome</keyword>
<dbReference type="PANTHER" id="PTHR13789">
    <property type="entry name" value="MONOOXYGENASE"/>
    <property type="match status" value="1"/>
</dbReference>
<dbReference type="OrthoDB" id="1878542at2759"/>
<evidence type="ECO:0000313" key="7">
    <source>
        <dbReference type="EMBL" id="KAF9526926.1"/>
    </source>
</evidence>
<keyword evidence="2" id="KW-0285">Flavoprotein</keyword>
<dbReference type="Gene3D" id="3.50.50.60">
    <property type="entry name" value="FAD/NAD(P)-binding domain"/>
    <property type="match status" value="1"/>
</dbReference>
<sequence>MSQTAGVVLQVIVVGGGLSGLAAAFALKKAGHKVLVFEKNKDRRRIEAAIASPPNMTRILKEWDIGEKLLANAGRHTRINFVDGGDNTFIGALSSAIFDVVKKDAMADFFVLEYNDVYDLLYDAAVQAGVEVRFDSFATKLEPLKGCTRVHLRNGQIFEADVVIAADGLNSGTWQDVIADNVALESSDKILLVKTTAPVSVLEQEGVSLRQVSKDTVAWNFYLGDGFLCHGCAPAETYFMISSFMNLDCTGEATEAEWTDLKDIPPYLEKVISEKLSNELQRILRLSKSISVRLRGFPRVSDSLVCSSARTVVVGDAAHVATQAKYHSTALAIEDAQTLGYLFSRIQDKSQILGFLGAYDEIRHPRAIRIHENDNRRQAILMAPKGPQQEARDARIRAVLEAAERGDINEDLVMDDWGDHVVTAMYNATEKAEDWWMQLGPSVVKSPVRSRLSVSMASTTRNSPSEAA</sequence>
<evidence type="ECO:0000259" key="6">
    <source>
        <dbReference type="Pfam" id="PF01494"/>
    </source>
</evidence>
<comment type="caution">
    <text evidence="7">The sequence shown here is derived from an EMBL/GenBank/DDBJ whole genome shotgun (WGS) entry which is preliminary data.</text>
</comment>
<evidence type="ECO:0000256" key="3">
    <source>
        <dbReference type="ARBA" id="ARBA00022827"/>
    </source>
</evidence>
<evidence type="ECO:0000256" key="4">
    <source>
        <dbReference type="ARBA" id="ARBA00023002"/>
    </source>
</evidence>
<comment type="similarity">
    <text evidence="1">Belongs to the paxM FAD-dependent monooxygenase family.</text>
</comment>